<keyword evidence="3 6" id="KW-0489">Methyltransferase</keyword>
<comment type="caution">
    <text evidence="6">Lacks conserved residue(s) required for the propagation of feature annotation.</text>
</comment>
<dbReference type="RefSeq" id="WP_078768622.1">
    <property type="nucleotide sequence ID" value="NZ_FUWW01000011.1"/>
</dbReference>
<evidence type="ECO:0000256" key="6">
    <source>
        <dbReference type="HAMAP-Rule" id="MF_00074"/>
    </source>
</evidence>
<keyword evidence="4 6" id="KW-0808">Transferase</keyword>
<dbReference type="FunFam" id="3.40.50.150:FF:000041">
    <property type="entry name" value="Ribosomal RNA small subunit methyltransferase G"/>
    <property type="match status" value="1"/>
</dbReference>
<sequence>MIDKNRLCNIAKENGITLDEQALDRFDKYAELLVEWNGKMNLTAITEPEEIEVKHFLDCLMLPKYFNLENVKTVIDVGAGAGFPSVPLLIYKPDLCLTMMDAINKRLTFLDTAIHALGLEAQLIHSRAEDSGQDKNFREMFDLATARAVAPMNVLAEYCLPFVKVGGYFVALKGSCDDTESAKDAISTLGGEVVENISYKLNGTEPRSIVVIKKISQTPTQFPRKSKKISTKPL</sequence>
<dbReference type="PIRSF" id="PIRSF003078">
    <property type="entry name" value="GidB"/>
    <property type="match status" value="1"/>
</dbReference>
<dbReference type="Proteomes" id="UP000190657">
    <property type="component" value="Unassembled WGS sequence"/>
</dbReference>
<dbReference type="EC" id="2.1.1.-" evidence="6"/>
<evidence type="ECO:0000256" key="1">
    <source>
        <dbReference type="ARBA" id="ARBA00022490"/>
    </source>
</evidence>
<evidence type="ECO:0000313" key="8">
    <source>
        <dbReference type="Proteomes" id="UP000190657"/>
    </source>
</evidence>
<evidence type="ECO:0000256" key="5">
    <source>
        <dbReference type="ARBA" id="ARBA00022691"/>
    </source>
</evidence>
<keyword evidence="5 6" id="KW-0949">S-adenosyl-L-methionine</keyword>
<protein>
    <recommendedName>
        <fullName evidence="6">Ribosomal RNA small subunit methyltransferase G</fullName>
        <ecNumber evidence="6">2.1.1.-</ecNumber>
    </recommendedName>
    <alternativeName>
        <fullName evidence="6">16S rRNA 7-methylguanosine methyltransferase</fullName>
        <shortName evidence="6">16S rRNA m7G methyltransferase</shortName>
    </alternativeName>
</protein>
<dbReference type="PANTHER" id="PTHR31760">
    <property type="entry name" value="S-ADENOSYL-L-METHIONINE-DEPENDENT METHYLTRANSFERASES SUPERFAMILY PROTEIN"/>
    <property type="match status" value="1"/>
</dbReference>
<dbReference type="SUPFAM" id="SSF53335">
    <property type="entry name" value="S-adenosyl-L-methionine-dependent methyltransferases"/>
    <property type="match status" value="1"/>
</dbReference>
<dbReference type="Gene3D" id="3.40.50.150">
    <property type="entry name" value="Vaccinia Virus protein VP39"/>
    <property type="match status" value="1"/>
</dbReference>
<dbReference type="EMBL" id="FUWW01000011">
    <property type="protein sequence ID" value="SJZ62478.1"/>
    <property type="molecule type" value="Genomic_DNA"/>
</dbReference>
<dbReference type="InterPro" id="IPR029063">
    <property type="entry name" value="SAM-dependent_MTases_sf"/>
</dbReference>
<dbReference type="GO" id="GO:0070043">
    <property type="term" value="F:rRNA (guanine-N7-)-methyltransferase activity"/>
    <property type="evidence" value="ECO:0007669"/>
    <property type="project" value="UniProtKB-UniRule"/>
</dbReference>
<accession>A0A1T4M6S4</accession>
<dbReference type="GO" id="GO:0005829">
    <property type="term" value="C:cytosol"/>
    <property type="evidence" value="ECO:0007669"/>
    <property type="project" value="TreeGrafter"/>
</dbReference>
<evidence type="ECO:0000256" key="3">
    <source>
        <dbReference type="ARBA" id="ARBA00022603"/>
    </source>
</evidence>
<dbReference type="HAMAP" id="MF_00074">
    <property type="entry name" value="16SrRNA_methyltr_G"/>
    <property type="match status" value="1"/>
</dbReference>
<dbReference type="NCBIfam" id="TIGR00138">
    <property type="entry name" value="rsmG_gidB"/>
    <property type="match status" value="1"/>
</dbReference>
<name>A0A1T4M6S4_9FIRM</name>
<evidence type="ECO:0000256" key="4">
    <source>
        <dbReference type="ARBA" id="ARBA00022679"/>
    </source>
</evidence>
<proteinExistence type="inferred from homology"/>
<dbReference type="Pfam" id="PF02527">
    <property type="entry name" value="GidB"/>
    <property type="match status" value="1"/>
</dbReference>
<dbReference type="STRING" id="290054.SAMN02745114_01146"/>
<feature type="binding site" evidence="6">
    <location>
        <begin position="128"/>
        <end position="129"/>
    </location>
    <ligand>
        <name>S-adenosyl-L-methionine</name>
        <dbReference type="ChEBI" id="CHEBI:59789"/>
    </ligand>
</feature>
<keyword evidence="2 6" id="KW-0698">rRNA processing</keyword>
<organism evidence="7 8">
    <name type="scientific">Eubacterium coprostanoligenes</name>
    <dbReference type="NCBI Taxonomy" id="290054"/>
    <lineage>
        <taxon>Bacteria</taxon>
        <taxon>Bacillati</taxon>
        <taxon>Bacillota</taxon>
        <taxon>Clostridia</taxon>
        <taxon>Eubacteriales</taxon>
        <taxon>Eubacteriaceae</taxon>
        <taxon>Eubacterium</taxon>
    </lineage>
</organism>
<comment type="function">
    <text evidence="6">Specifically methylates the N7 position of a guanine in 16S rRNA.</text>
</comment>
<dbReference type="PANTHER" id="PTHR31760:SF0">
    <property type="entry name" value="S-ADENOSYL-L-METHIONINE-DEPENDENT METHYLTRANSFERASES SUPERFAMILY PROTEIN"/>
    <property type="match status" value="1"/>
</dbReference>
<reference evidence="7 8" key="1">
    <citation type="submission" date="2017-02" db="EMBL/GenBank/DDBJ databases">
        <authorList>
            <person name="Peterson S.W."/>
        </authorList>
    </citation>
    <scope>NUCLEOTIDE SEQUENCE [LARGE SCALE GENOMIC DNA]</scope>
    <source>
        <strain evidence="7 8">ATCC 51222</strain>
    </source>
</reference>
<comment type="similarity">
    <text evidence="6">Belongs to the methyltransferase superfamily. RNA methyltransferase RsmG family.</text>
</comment>
<comment type="subcellular location">
    <subcellularLocation>
        <location evidence="6">Cytoplasm</location>
    </subcellularLocation>
</comment>
<dbReference type="OrthoDB" id="9808773at2"/>
<evidence type="ECO:0000256" key="2">
    <source>
        <dbReference type="ARBA" id="ARBA00022552"/>
    </source>
</evidence>
<feature type="binding site" evidence="6">
    <location>
        <position position="147"/>
    </location>
    <ligand>
        <name>S-adenosyl-L-methionine</name>
        <dbReference type="ChEBI" id="CHEBI:59789"/>
    </ligand>
</feature>
<feature type="binding site" evidence="6">
    <location>
        <position position="83"/>
    </location>
    <ligand>
        <name>S-adenosyl-L-methionine</name>
        <dbReference type="ChEBI" id="CHEBI:59789"/>
    </ligand>
</feature>
<dbReference type="AlphaFoldDB" id="A0A1T4M6S4"/>
<gene>
    <name evidence="6" type="primary">rsmG</name>
    <name evidence="7" type="ORF">SAMN02745114_01146</name>
</gene>
<keyword evidence="1 6" id="KW-0963">Cytoplasm</keyword>
<evidence type="ECO:0000313" key="7">
    <source>
        <dbReference type="EMBL" id="SJZ62478.1"/>
    </source>
</evidence>
<feature type="binding site" evidence="6">
    <location>
        <position position="78"/>
    </location>
    <ligand>
        <name>S-adenosyl-L-methionine</name>
        <dbReference type="ChEBI" id="CHEBI:59789"/>
    </ligand>
</feature>
<keyword evidence="8" id="KW-1185">Reference proteome</keyword>
<dbReference type="InterPro" id="IPR003682">
    <property type="entry name" value="rRNA_ssu_MeTfrase_G"/>
</dbReference>